<dbReference type="Proteomes" id="UP000426246">
    <property type="component" value="Chromosome"/>
</dbReference>
<keyword evidence="2" id="KW-1185">Reference proteome</keyword>
<sequence>MQDLHTLMEWVKQFSQEREWDQFHNPKDLSIGMVTEAAELLDIFRFKTSEDMQLLMVNEKGREHIGEELADVMYFLLRFADMYKFDLADELKQKLQKNALKYPVDTSKGSNKKYTEG</sequence>
<dbReference type="SUPFAM" id="SSF101386">
    <property type="entry name" value="all-alpha NTP pyrophosphatases"/>
    <property type="match status" value="1"/>
</dbReference>
<dbReference type="InterPro" id="IPR025984">
    <property type="entry name" value="DCTPP"/>
</dbReference>
<organism evidence="1 2">
    <name type="scientific">Paenibacillus psychroresistens</name>
    <dbReference type="NCBI Taxonomy" id="1778678"/>
    <lineage>
        <taxon>Bacteria</taxon>
        <taxon>Bacillati</taxon>
        <taxon>Bacillota</taxon>
        <taxon>Bacilli</taxon>
        <taxon>Bacillales</taxon>
        <taxon>Paenibacillaceae</taxon>
        <taxon>Paenibacillus</taxon>
    </lineage>
</organism>
<proteinExistence type="predicted"/>
<evidence type="ECO:0000313" key="2">
    <source>
        <dbReference type="Proteomes" id="UP000426246"/>
    </source>
</evidence>
<dbReference type="GO" id="GO:0047429">
    <property type="term" value="F:nucleoside triphosphate diphosphatase activity"/>
    <property type="evidence" value="ECO:0007669"/>
    <property type="project" value="InterPro"/>
</dbReference>
<dbReference type="OrthoDB" id="9791898at2"/>
<dbReference type="InterPro" id="IPR052555">
    <property type="entry name" value="dCTP_Pyrophosphatase"/>
</dbReference>
<accession>A0A6B8RFJ0</accession>
<dbReference type="KEGG" id="ppsc:EHS13_04330"/>
<gene>
    <name evidence="1" type="ORF">EHS13_04330</name>
</gene>
<dbReference type="Pfam" id="PF12643">
    <property type="entry name" value="MazG-like"/>
    <property type="match status" value="1"/>
</dbReference>
<reference evidence="2" key="1">
    <citation type="submission" date="2018-11" db="EMBL/GenBank/DDBJ databases">
        <title>Complete genome sequence of Paenibacillus sp. ML311-T8.</title>
        <authorList>
            <person name="Nam Y.-D."/>
            <person name="Kang J."/>
            <person name="Chung W.-H."/>
            <person name="Park Y.S."/>
        </authorList>
    </citation>
    <scope>NUCLEOTIDE SEQUENCE [LARGE SCALE GENOMIC DNA]</scope>
    <source>
        <strain evidence="2">ML311-T8</strain>
    </source>
</reference>
<dbReference type="RefSeq" id="WP_155699186.1">
    <property type="nucleotide sequence ID" value="NZ_CP034235.1"/>
</dbReference>
<dbReference type="GO" id="GO:0009143">
    <property type="term" value="P:nucleoside triphosphate catabolic process"/>
    <property type="evidence" value="ECO:0007669"/>
    <property type="project" value="InterPro"/>
</dbReference>
<dbReference type="Gene3D" id="1.10.287.1080">
    <property type="entry name" value="MazG-like"/>
    <property type="match status" value="1"/>
</dbReference>
<dbReference type="PANTHER" id="PTHR46523:SF1">
    <property type="entry name" value="DCTP PYROPHOSPHATASE 1"/>
    <property type="match status" value="1"/>
</dbReference>
<evidence type="ECO:0000313" key="1">
    <source>
        <dbReference type="EMBL" id="QGQ94188.1"/>
    </source>
</evidence>
<name>A0A6B8RFJ0_9BACL</name>
<dbReference type="EMBL" id="CP034235">
    <property type="protein sequence ID" value="QGQ94188.1"/>
    <property type="molecule type" value="Genomic_DNA"/>
</dbReference>
<dbReference type="PIRSF" id="PIRSF029826">
    <property type="entry name" value="UCP029826_pph"/>
    <property type="match status" value="1"/>
</dbReference>
<dbReference type="AlphaFoldDB" id="A0A6B8RFJ0"/>
<dbReference type="PANTHER" id="PTHR46523">
    <property type="entry name" value="DCTP PYROPHOSPHATASE 1"/>
    <property type="match status" value="1"/>
</dbReference>
<keyword evidence="1" id="KW-0378">Hydrolase</keyword>
<protein>
    <submittedName>
        <fullName evidence="1">Nucleotide pyrophosphohydrolase</fullName>
    </submittedName>
</protein>
<dbReference type="CDD" id="cd11537">
    <property type="entry name" value="NTP-PPase_RS21-C6_like"/>
    <property type="match status" value="1"/>
</dbReference>